<evidence type="ECO:0000313" key="3">
    <source>
        <dbReference type="EMBL" id="RCW39184.1"/>
    </source>
</evidence>
<evidence type="ECO:0000259" key="2">
    <source>
        <dbReference type="Pfam" id="PF04149"/>
    </source>
</evidence>
<name>A0A368VHQ5_9ACTN</name>
<dbReference type="OrthoDB" id="4301277at2"/>
<dbReference type="EMBL" id="QPJC01000017">
    <property type="protein sequence ID" value="RCW39184.1"/>
    <property type="molecule type" value="Genomic_DNA"/>
</dbReference>
<keyword evidence="4" id="KW-1185">Reference proteome</keyword>
<dbReference type="Pfam" id="PF04149">
    <property type="entry name" value="DUF397"/>
    <property type="match status" value="1"/>
</dbReference>
<dbReference type="InterPro" id="IPR007278">
    <property type="entry name" value="DUF397"/>
</dbReference>
<feature type="domain" description="DUF397" evidence="2">
    <location>
        <begin position="9"/>
        <end position="59"/>
    </location>
</feature>
<comment type="caution">
    <text evidence="3">The sequence shown here is derived from an EMBL/GenBank/DDBJ whole genome shotgun (WGS) entry which is preliminary data.</text>
</comment>
<protein>
    <submittedName>
        <fullName evidence="3">Uncharacterized protein DUF397</fullName>
    </submittedName>
</protein>
<dbReference type="Proteomes" id="UP000253495">
    <property type="component" value="Unassembled WGS sequence"/>
</dbReference>
<dbReference type="AlphaFoldDB" id="A0A368VHQ5"/>
<sequence length="64" mass="6979">MIRAKQFSGWRKSSRSDPERDCVEVGSAPGWVGVRDSKLGEASPVLAFTSAQWRAFVAGGMARH</sequence>
<evidence type="ECO:0000313" key="4">
    <source>
        <dbReference type="Proteomes" id="UP000253495"/>
    </source>
</evidence>
<feature type="region of interest" description="Disordered" evidence="1">
    <location>
        <begin position="1"/>
        <end position="22"/>
    </location>
</feature>
<dbReference type="RefSeq" id="WP_114454840.1">
    <property type="nucleotide sequence ID" value="NZ_QPJC01000017.1"/>
</dbReference>
<proteinExistence type="predicted"/>
<organism evidence="3 4">
    <name type="scientific">Halopolyspora algeriensis</name>
    <dbReference type="NCBI Taxonomy" id="1500506"/>
    <lineage>
        <taxon>Bacteria</taxon>
        <taxon>Bacillati</taxon>
        <taxon>Actinomycetota</taxon>
        <taxon>Actinomycetes</taxon>
        <taxon>Actinomycetes incertae sedis</taxon>
        <taxon>Halopolyspora</taxon>
    </lineage>
</organism>
<gene>
    <name evidence="3" type="ORF">DFQ14_11720</name>
</gene>
<reference evidence="3 4" key="1">
    <citation type="submission" date="2018-07" db="EMBL/GenBank/DDBJ databases">
        <title>Genomic Encyclopedia of Type Strains, Phase III (KMG-III): the genomes of soil and plant-associated and newly described type strains.</title>
        <authorList>
            <person name="Whitman W."/>
        </authorList>
    </citation>
    <scope>NUCLEOTIDE SEQUENCE [LARGE SCALE GENOMIC DNA]</scope>
    <source>
        <strain evidence="3 4">CECT 8575</strain>
    </source>
</reference>
<evidence type="ECO:0000256" key="1">
    <source>
        <dbReference type="SAM" id="MobiDB-lite"/>
    </source>
</evidence>
<accession>A0A368VHQ5</accession>